<sequence>MAQKVNIILVDDLDGESADETIRFGLDGANYEIDLSTKHATELREALQPFVAVGRKTASRGPKARQQSAASRGNEVAQIRSWARENGHTVSDRGRIQADVVAAYHQANG</sequence>
<dbReference type="Gene3D" id="4.10.320.10">
    <property type="entry name" value="E3-binding domain"/>
    <property type="match status" value="1"/>
</dbReference>
<dbReference type="EMBL" id="JACBYQ010000002">
    <property type="protein sequence ID" value="NYE96070.1"/>
    <property type="molecule type" value="Genomic_DNA"/>
</dbReference>
<dbReference type="AlphaFoldDB" id="A0A7Y9LUX1"/>
<gene>
    <name evidence="5" type="ORF">FHU41_002320</name>
</gene>
<reference evidence="5 6" key="1">
    <citation type="submission" date="2020-07" db="EMBL/GenBank/DDBJ databases">
        <title>Sequencing the genomes of 1000 actinobacteria strains.</title>
        <authorList>
            <person name="Klenk H.-P."/>
        </authorList>
    </citation>
    <scope>NUCLEOTIDE SEQUENCE [LARGE SCALE GENOMIC DNA]</scope>
    <source>
        <strain evidence="5 6">DSM 102047</strain>
    </source>
</reference>
<accession>A0A7Y9LUX1</accession>
<dbReference type="InterPro" id="IPR024412">
    <property type="entry name" value="Lsr2_dim_dom"/>
</dbReference>
<dbReference type="InterPro" id="IPR055370">
    <property type="entry name" value="Lsr2_DNA-bd"/>
</dbReference>
<dbReference type="GO" id="GO:0003677">
    <property type="term" value="F:DNA binding"/>
    <property type="evidence" value="ECO:0007669"/>
    <property type="project" value="UniProtKB-KW"/>
</dbReference>
<dbReference type="Pfam" id="PF23359">
    <property type="entry name" value="Lsr2_DNA-bd"/>
    <property type="match status" value="1"/>
</dbReference>
<protein>
    <recommendedName>
        <fullName evidence="7">Lsr2</fullName>
    </recommendedName>
</protein>
<feature type="domain" description="Lsr2 DNA-binding" evidence="4">
    <location>
        <begin position="73"/>
        <end position="107"/>
    </location>
</feature>
<dbReference type="Gene3D" id="3.30.60.230">
    <property type="entry name" value="Lsr2, dimerization domain"/>
    <property type="match status" value="1"/>
</dbReference>
<keyword evidence="1" id="KW-0238">DNA-binding</keyword>
<organism evidence="5 6">
    <name type="scientific">Psychromicrobium silvestre</name>
    <dbReference type="NCBI Taxonomy" id="1645614"/>
    <lineage>
        <taxon>Bacteria</taxon>
        <taxon>Bacillati</taxon>
        <taxon>Actinomycetota</taxon>
        <taxon>Actinomycetes</taxon>
        <taxon>Micrococcales</taxon>
        <taxon>Micrococcaceae</taxon>
        <taxon>Psychromicrobium</taxon>
    </lineage>
</organism>
<dbReference type="RefSeq" id="WP_179389777.1">
    <property type="nucleotide sequence ID" value="NZ_JACBYQ010000002.1"/>
</dbReference>
<dbReference type="InterPro" id="IPR036625">
    <property type="entry name" value="E3-bd_dom_sf"/>
</dbReference>
<evidence type="ECO:0000256" key="2">
    <source>
        <dbReference type="SAM" id="MobiDB-lite"/>
    </source>
</evidence>
<dbReference type="Proteomes" id="UP000521748">
    <property type="component" value="Unassembled WGS sequence"/>
</dbReference>
<dbReference type="InterPro" id="IPR042261">
    <property type="entry name" value="Lsr2-like_dimerization"/>
</dbReference>
<evidence type="ECO:0000313" key="5">
    <source>
        <dbReference type="EMBL" id="NYE96070.1"/>
    </source>
</evidence>
<comment type="caution">
    <text evidence="5">The sequence shown here is derived from an EMBL/GenBank/DDBJ whole genome shotgun (WGS) entry which is preliminary data.</text>
</comment>
<feature type="domain" description="Lsr2 dimerization" evidence="3">
    <location>
        <begin position="1"/>
        <end position="57"/>
    </location>
</feature>
<feature type="region of interest" description="Disordered" evidence="2">
    <location>
        <begin position="55"/>
        <end position="76"/>
    </location>
</feature>
<dbReference type="Pfam" id="PF11774">
    <property type="entry name" value="Lsr2"/>
    <property type="match status" value="1"/>
</dbReference>
<proteinExistence type="predicted"/>
<name>A0A7Y9LUX1_9MICC</name>
<evidence type="ECO:0008006" key="7">
    <source>
        <dbReference type="Google" id="ProtNLM"/>
    </source>
</evidence>
<evidence type="ECO:0000256" key="1">
    <source>
        <dbReference type="ARBA" id="ARBA00023125"/>
    </source>
</evidence>
<evidence type="ECO:0000259" key="3">
    <source>
        <dbReference type="Pfam" id="PF11774"/>
    </source>
</evidence>
<keyword evidence="6" id="KW-1185">Reference proteome</keyword>
<evidence type="ECO:0000313" key="6">
    <source>
        <dbReference type="Proteomes" id="UP000521748"/>
    </source>
</evidence>
<evidence type="ECO:0000259" key="4">
    <source>
        <dbReference type="Pfam" id="PF23359"/>
    </source>
</evidence>
<dbReference type="GO" id="GO:0016746">
    <property type="term" value="F:acyltransferase activity"/>
    <property type="evidence" value="ECO:0007669"/>
    <property type="project" value="InterPro"/>
</dbReference>